<evidence type="ECO:0000256" key="10">
    <source>
        <dbReference type="RuleBase" id="RU361161"/>
    </source>
</evidence>
<dbReference type="UniPathway" id="UPA00696"/>
<gene>
    <name evidence="12" type="ORF">PEX2_098800</name>
</gene>
<dbReference type="GO" id="GO:0008422">
    <property type="term" value="F:beta-glucosidase activity"/>
    <property type="evidence" value="ECO:0007669"/>
    <property type="project" value="UniProtKB-EC"/>
</dbReference>
<evidence type="ECO:0000256" key="4">
    <source>
        <dbReference type="ARBA" id="ARBA00022801"/>
    </source>
</evidence>
<dbReference type="InterPro" id="IPR017853">
    <property type="entry name" value="GH"/>
</dbReference>
<dbReference type="HOGENOM" id="CLU_004542_4_0_1"/>
<keyword evidence="8 10" id="KW-0326">Glycosidase</keyword>
<dbReference type="InterPro" id="IPR019800">
    <property type="entry name" value="Glyco_hydro_3_AS"/>
</dbReference>
<dbReference type="Pfam" id="PF14310">
    <property type="entry name" value="Fn3-like"/>
    <property type="match status" value="1"/>
</dbReference>
<comment type="catalytic activity">
    <reaction evidence="1 10">
        <text>Hydrolysis of terminal, non-reducing beta-D-glucosyl residues with release of beta-D-glucose.</text>
        <dbReference type="EC" id="3.2.1.21"/>
    </reaction>
</comment>
<evidence type="ECO:0000259" key="11">
    <source>
        <dbReference type="PROSITE" id="PS51820"/>
    </source>
</evidence>
<dbReference type="InterPro" id="IPR026891">
    <property type="entry name" value="Fn3-like"/>
</dbReference>
<reference evidence="12 13" key="1">
    <citation type="journal article" date="2015" name="Mol. Plant Microbe Interact.">
        <title>Genome, transcriptome, and functional analyses of Penicillium expansum provide new insights into secondary metabolism and pathogenicity.</title>
        <authorList>
            <person name="Ballester A.R."/>
            <person name="Marcet-Houben M."/>
            <person name="Levin E."/>
            <person name="Sela N."/>
            <person name="Selma-Lazaro C."/>
            <person name="Carmona L."/>
            <person name="Wisniewski M."/>
            <person name="Droby S."/>
            <person name="Gonzalez-Candelas L."/>
            <person name="Gabaldon T."/>
        </authorList>
    </citation>
    <scope>NUCLEOTIDE SEQUENCE [LARGE SCALE GENOMIC DNA]</scope>
    <source>
        <strain evidence="12 13">MD-8</strain>
    </source>
</reference>
<dbReference type="SUPFAM" id="SSF52279">
    <property type="entry name" value="Beta-D-glucan exohydrolase, C-terminal domain"/>
    <property type="match status" value="1"/>
</dbReference>
<dbReference type="Pfam" id="PF01915">
    <property type="entry name" value="Glyco_hydro_3_C"/>
    <property type="match status" value="1"/>
</dbReference>
<evidence type="ECO:0000256" key="8">
    <source>
        <dbReference type="ARBA" id="ARBA00023295"/>
    </source>
</evidence>
<keyword evidence="13" id="KW-1185">Reference proteome</keyword>
<dbReference type="InterPro" id="IPR036881">
    <property type="entry name" value="Glyco_hydro_3_C_sf"/>
</dbReference>
<evidence type="ECO:0000313" key="13">
    <source>
        <dbReference type="Proteomes" id="UP000030143"/>
    </source>
</evidence>
<dbReference type="FunFam" id="2.60.40.10:FF:000495">
    <property type="entry name" value="Periplasmic beta-glucosidase"/>
    <property type="match status" value="1"/>
</dbReference>
<dbReference type="GeneID" id="27682570"/>
<dbReference type="PROSITE" id="PS00775">
    <property type="entry name" value="GLYCOSYL_HYDROL_F3"/>
    <property type="match status" value="1"/>
</dbReference>
<keyword evidence="6" id="KW-0325">Glycoprotein</keyword>
<dbReference type="SMART" id="SM01217">
    <property type="entry name" value="Fn3_like"/>
    <property type="match status" value="1"/>
</dbReference>
<evidence type="ECO:0000256" key="3">
    <source>
        <dbReference type="ARBA" id="ARBA00005336"/>
    </source>
</evidence>
<dbReference type="Pfam" id="PF00933">
    <property type="entry name" value="Glyco_hydro_3"/>
    <property type="match status" value="1"/>
</dbReference>
<accession>A0A0A2JPN8</accession>
<keyword evidence="5" id="KW-0136">Cellulose degradation</keyword>
<dbReference type="EMBL" id="JQFZ01000160">
    <property type="protein sequence ID" value="KGO56801.1"/>
    <property type="molecule type" value="Genomic_DNA"/>
</dbReference>
<keyword evidence="9 10" id="KW-0624">Polysaccharide degradation</keyword>
<name>A0A0A2JPN8_PENEN</name>
<dbReference type="Pfam" id="PF07691">
    <property type="entry name" value="PA14"/>
    <property type="match status" value="1"/>
</dbReference>
<evidence type="ECO:0000256" key="7">
    <source>
        <dbReference type="ARBA" id="ARBA00023277"/>
    </source>
</evidence>
<dbReference type="InterPro" id="IPR013783">
    <property type="entry name" value="Ig-like_fold"/>
</dbReference>
<organism evidence="12 13">
    <name type="scientific">Penicillium expansum</name>
    <name type="common">Blue mold rot fungus</name>
    <dbReference type="NCBI Taxonomy" id="27334"/>
    <lineage>
        <taxon>Eukaryota</taxon>
        <taxon>Fungi</taxon>
        <taxon>Dikarya</taxon>
        <taxon>Ascomycota</taxon>
        <taxon>Pezizomycotina</taxon>
        <taxon>Eurotiomycetes</taxon>
        <taxon>Eurotiomycetidae</taxon>
        <taxon>Eurotiales</taxon>
        <taxon>Aspergillaceae</taxon>
        <taxon>Penicillium</taxon>
    </lineage>
</organism>
<dbReference type="PRINTS" id="PR00133">
    <property type="entry name" value="GLHYDRLASE3"/>
</dbReference>
<dbReference type="Gene3D" id="2.60.40.10">
    <property type="entry name" value="Immunoglobulins"/>
    <property type="match status" value="1"/>
</dbReference>
<dbReference type="VEuPathDB" id="FungiDB:PEXP_020410"/>
<dbReference type="SUPFAM" id="SSF51445">
    <property type="entry name" value="(Trans)glycosidases"/>
    <property type="match status" value="1"/>
</dbReference>
<dbReference type="PANTHER" id="PTHR42715:SF27">
    <property type="entry name" value="BETA-GLUCOSIDASE-RELATED"/>
    <property type="match status" value="1"/>
</dbReference>
<dbReference type="PROSITE" id="PS51820">
    <property type="entry name" value="PA14"/>
    <property type="match status" value="1"/>
</dbReference>
<feature type="domain" description="PA14" evidence="11">
    <location>
        <begin position="414"/>
        <end position="575"/>
    </location>
</feature>
<protein>
    <recommendedName>
        <fullName evidence="10">beta-glucosidase</fullName>
        <ecNumber evidence="10">3.2.1.21</ecNumber>
    </recommendedName>
</protein>
<evidence type="ECO:0000256" key="5">
    <source>
        <dbReference type="ARBA" id="ARBA00023001"/>
    </source>
</evidence>
<evidence type="ECO:0000256" key="1">
    <source>
        <dbReference type="ARBA" id="ARBA00000448"/>
    </source>
</evidence>
<evidence type="ECO:0000256" key="2">
    <source>
        <dbReference type="ARBA" id="ARBA00004987"/>
    </source>
</evidence>
<dbReference type="EC" id="3.2.1.21" evidence="10"/>
<dbReference type="AlphaFoldDB" id="A0A0A2JPN8"/>
<dbReference type="RefSeq" id="XP_016598499.1">
    <property type="nucleotide sequence ID" value="XM_016747150.1"/>
</dbReference>
<dbReference type="InterPro" id="IPR002772">
    <property type="entry name" value="Glyco_hydro_3_C"/>
</dbReference>
<comment type="similarity">
    <text evidence="3 10">Belongs to the glycosyl hydrolase 3 family.</text>
</comment>
<dbReference type="InterPro" id="IPR050288">
    <property type="entry name" value="Cellulose_deg_GH3"/>
</dbReference>
<evidence type="ECO:0000256" key="6">
    <source>
        <dbReference type="ARBA" id="ARBA00023180"/>
    </source>
</evidence>
<evidence type="ECO:0000256" key="9">
    <source>
        <dbReference type="ARBA" id="ARBA00023326"/>
    </source>
</evidence>
<dbReference type="Gene3D" id="3.20.20.300">
    <property type="entry name" value="Glycoside hydrolase, family 3, N-terminal domain"/>
    <property type="match status" value="1"/>
</dbReference>
<dbReference type="Gene3D" id="2.60.120.260">
    <property type="entry name" value="Galactose-binding domain-like"/>
    <property type="match status" value="1"/>
</dbReference>
<dbReference type="InterPro" id="IPR036962">
    <property type="entry name" value="Glyco_hydro_3_N_sf"/>
</dbReference>
<keyword evidence="4 10" id="KW-0378">Hydrolase</keyword>
<keyword evidence="7 10" id="KW-0119">Carbohydrate metabolism</keyword>
<dbReference type="STRING" id="27334.A0A0A2JPN8"/>
<dbReference type="FunFam" id="3.20.20.300:FF:000006">
    <property type="entry name" value="Beta-glucosidase H"/>
    <property type="match status" value="1"/>
</dbReference>
<dbReference type="Proteomes" id="UP000030143">
    <property type="component" value="Unassembled WGS sequence"/>
</dbReference>
<comment type="pathway">
    <text evidence="2 10">Glycan metabolism; cellulose degradation.</text>
</comment>
<evidence type="ECO:0000313" key="12">
    <source>
        <dbReference type="EMBL" id="KGO56801.1"/>
    </source>
</evidence>
<dbReference type="Gene3D" id="3.40.50.1700">
    <property type="entry name" value="Glycoside hydrolase family 3 C-terminal domain"/>
    <property type="match status" value="1"/>
</dbReference>
<dbReference type="InterPro" id="IPR011658">
    <property type="entry name" value="PA14_dom"/>
</dbReference>
<proteinExistence type="inferred from homology"/>
<dbReference type="InterPro" id="IPR037524">
    <property type="entry name" value="PA14/GLEYA"/>
</dbReference>
<dbReference type="PANTHER" id="PTHR42715">
    <property type="entry name" value="BETA-GLUCOSIDASE"/>
    <property type="match status" value="1"/>
</dbReference>
<dbReference type="GO" id="GO:0030245">
    <property type="term" value="P:cellulose catabolic process"/>
    <property type="evidence" value="ECO:0007669"/>
    <property type="project" value="UniProtKB-UniPathway"/>
</dbReference>
<dbReference type="InterPro" id="IPR001764">
    <property type="entry name" value="Glyco_hydro_3_N"/>
</dbReference>
<dbReference type="SMART" id="SM00758">
    <property type="entry name" value="PA14"/>
    <property type="match status" value="1"/>
</dbReference>
<sequence>MARIDVEKAIEELTLGEKVALTAGKSNVHSQIYNPKTNLIPPGRDIWHTESVPRLNIPALRMSDGPNGVRGTRFFNGIPAACFPCATALGATWDADLLSEVGALMGDEAIAKGAHIVLGPTINTQRSPLGGRGFESFSEDGVLSGTLAGHFCKAMQEKGVAATLKHFVCNDQEHERLAVNSILTHRALREIYLMPFQLAMRICRSQCVMTAYNKVNGTHVSENKAILDDILRKEWGWEGLIMSDWFGTYSTSDAIVAGLDIEMPGKTRWRGEILAHAVSSNKVAQYQLDERVRNVLNLVNWVEPLGIPEGAPEKALNRPEDQALMRRAAAESVVLMKNEDDVLPLKKDGSLLVIGPNAKIAAYCGGGSASLAPYYTVTPFDGVSAKAKGEVKYSQGVYSHRDLPLLGPLLKTADGKPGFTFKVYNEHPSAGGDRQVVDELHLLESSGFLMDYVNPKMKSMTYYVDMEGTFTPEESGVYDFGVTVAGTGQLLIDGELVVDNTKNQKRGSAFFGTATIEVIGTKELKAGQSYKVLFQFGSAPTSDLDARGVVEFGPGGFRFGASRQVSQEELISNAVEQAKTAEQVVIFAGLTLEWETEGYDREHMDLPPGSDELISRVLEVSPNAVVVIQSGTPVTMPWAQNTKALVQAWFGGNECGNGIADVLYGDVNPSAKLPITFPRRLQDNPSYLNFRSERGRVLYGEDIYVGYRYFEKSDVAPGFAFGHGLSYTSFARSDLRIDTVPEQTKYTESGEPVTASVTVSNTGSVAGAEVVQLWIVPPKTDVGRPVRELKAFQKVFLQPGESKTVQLVVEKKLATSWWDEEREQWISEKGTYQVLITGTGAEELRGEFDVGKTRFWLGL</sequence>
<comment type="caution">
    <text evidence="12">The sequence shown here is derived from an EMBL/GenBank/DDBJ whole genome shotgun (WGS) entry which is preliminary data.</text>
</comment>